<sequence length="1410" mass="159164">MSPIIIITTVLFTLLSVLPPSRANDTCIWYGECEKINDLLVRNCRYDGPPKPMTDPKAIDVLKTWCPDFIQDHSKDGQTLNTCCGVDQLSTLGTSMLQAANFLHRCPSCMRTFGRFICELACSPTQSRFMNVTKLSKIGTSVQELDFYIADSYMQGVYDSCKSVSNPATGELAMDVICLGAIGCTAQRWFRFLGKNPYLGFVINFIPVVKTDDPQRFVGPVIPCNQPVDNKTTACSCMDCDESCPLPDKIQEPQKSLNVAGIEIVTMSSAILFGFIMSIFGGFLCFKDVIKNRNKKKNDKHKYIVAERTKTKHKNMLEKVFYKIGKYFASRSHISLMVSVCLITTLSHGIHYIKITIDPVDLWSSPNSQCRQEREYFNTNFKPFFRTTQVIIVPNGIRDVLYNTSEGSYTFGPVFNRTFLLEVQKLQEQIEALGSPFNGLDKVCFAPLVSKFQGPPKVSDCVVQSVWGYFGNKPQKVKRSDSYFDKLKMCFHNPYNPICLAPYGGPVDPSVALGGFSNSSEPITKMSPYEKATSLLLTFVLNNHNSKPLLKDALEWENKFLNFMKNWTMVSKPSFMDVAYYSERSVEDELDRESHSDVSTIAISYLVMFLYIVFTLGWSKILLSFFGIVIVISSVVCSVGFYGLIGVPLSLIVLEVIPFIVLAVGVDNIFLIIRTYQQMDMKEDELVPDYIGRILSKIGPSIFITTLAEITCFFIGSLSDMPVVRSFALYAAMALVFNFLLQMSCFIGLLALDAKRKTVKQEIKKQSLVFTTFQKLYVPAIMNKYVRPLIVLLFSAWLCMSIVVIPKIDVGLDVELTMTHDSYVLKYFKFMKRYFSTGPPVYFVVTDGLNLTDVNDQNLLCGGIHCDQSSVSNQIYRASKMANVTYINRPSTSWIDDYFDWSSLSSCCKATQNNSFCPHSSEDIYNCTSCNIIKNDWGRPDAQHFAKFLPYFLQDSPDQKCSKAGHAAYSDAISFKNNSTGPNYFMTFHTVLKTSKDYYESMRSARSIADNMTETIKRKIPNTTTVVFPYSVFYVFYEQYLTIWQVCIQHLVLSFVMVTFVVWTFTNFEISSAFTLLIVNTMITVDLLAFMYYFDISLNAISLVNIVMAIGIMVEFCGHIIFHNAKSIISCPIQRATHSCVEVGSSVFSGITLTKFAGLAVLGFANTPVFKIFYYRMYMGIVIIAALHSLVFLPVLLSYKGSYHALVEQTDSAKKKTRSCKLQLLEIDRGLRAVFSNHNGVARCAFVVEEYIRNGGSAITTQRAFRIRFQLGRHDPVPDRKTIQVWLSNFRATGSALKRKSSGRPLTATTPDNVARVSASIQQSPRRSALKHAAALGLSDRSVRRILHTHLHMHPYKMMITQELSERDFETRRAVWEDILQNIPVGAVLISSDEAHFHLSGTVNKQNFRY</sequence>
<evidence type="ECO:0000256" key="1">
    <source>
        <dbReference type="ARBA" id="ARBA00004127"/>
    </source>
</evidence>
<dbReference type="GO" id="GO:0042632">
    <property type="term" value="P:cholesterol homeostasis"/>
    <property type="evidence" value="ECO:0007669"/>
    <property type="project" value="TreeGrafter"/>
</dbReference>
<feature type="transmembrane region" description="Helical" evidence="16">
    <location>
        <begin position="1177"/>
        <end position="1197"/>
    </location>
</feature>
<dbReference type="GO" id="GO:0012505">
    <property type="term" value="C:endomembrane system"/>
    <property type="evidence" value="ECO:0007669"/>
    <property type="project" value="UniProtKB-SubCell"/>
</dbReference>
<evidence type="ECO:0000259" key="18">
    <source>
        <dbReference type="PROSITE" id="PS50156"/>
    </source>
</evidence>
<evidence type="ECO:0000256" key="14">
    <source>
        <dbReference type="ARBA" id="ARBA00023221"/>
    </source>
</evidence>
<keyword evidence="14" id="KW-0753">Steroid metabolism</keyword>
<dbReference type="GO" id="GO:0030299">
    <property type="term" value="P:intestinal cholesterol absorption"/>
    <property type="evidence" value="ECO:0007669"/>
    <property type="project" value="TreeGrafter"/>
</dbReference>
<evidence type="ECO:0000256" key="5">
    <source>
        <dbReference type="ARBA" id="ARBA00022692"/>
    </source>
</evidence>
<keyword evidence="10 16" id="KW-0472">Membrane</keyword>
<dbReference type="Proteomes" id="UP001160148">
    <property type="component" value="Unassembled WGS sequence"/>
</dbReference>
<evidence type="ECO:0000256" key="9">
    <source>
        <dbReference type="ARBA" id="ARBA00023098"/>
    </source>
</evidence>
<keyword evidence="4" id="KW-0153">Cholesterol metabolism</keyword>
<evidence type="ECO:0000256" key="4">
    <source>
        <dbReference type="ARBA" id="ARBA00022548"/>
    </source>
</evidence>
<dbReference type="GO" id="GO:0008203">
    <property type="term" value="P:cholesterol metabolic process"/>
    <property type="evidence" value="ECO:0007669"/>
    <property type="project" value="UniProtKB-KW"/>
</dbReference>
<dbReference type="InterPro" id="IPR000731">
    <property type="entry name" value="SSD"/>
</dbReference>
<dbReference type="Gene3D" id="1.20.1640.10">
    <property type="entry name" value="Multidrug efflux transporter AcrB transmembrane domain"/>
    <property type="match status" value="2"/>
</dbReference>
<keyword evidence="7 16" id="KW-1133">Transmembrane helix</keyword>
<evidence type="ECO:0000256" key="2">
    <source>
        <dbReference type="ARBA" id="ARBA00005585"/>
    </source>
</evidence>
<evidence type="ECO:0000256" key="3">
    <source>
        <dbReference type="ARBA" id="ARBA00022448"/>
    </source>
</evidence>
<dbReference type="InterPro" id="IPR032135">
    <property type="entry name" value="DUF4817"/>
</dbReference>
<evidence type="ECO:0000256" key="7">
    <source>
        <dbReference type="ARBA" id="ARBA00022989"/>
    </source>
</evidence>
<keyword evidence="3" id="KW-0813">Transport</keyword>
<evidence type="ECO:0000256" key="8">
    <source>
        <dbReference type="ARBA" id="ARBA00023055"/>
    </source>
</evidence>
<dbReference type="PROSITE" id="PS50156">
    <property type="entry name" value="SSD"/>
    <property type="match status" value="1"/>
</dbReference>
<feature type="transmembrane region" description="Helical" evidence="16">
    <location>
        <begin position="694"/>
        <end position="716"/>
    </location>
</feature>
<evidence type="ECO:0000256" key="6">
    <source>
        <dbReference type="ARBA" id="ARBA00022729"/>
    </source>
</evidence>
<feature type="transmembrane region" description="Helical" evidence="16">
    <location>
        <begin position="1073"/>
        <end position="1094"/>
    </location>
</feature>
<feature type="chain" id="PRO_5043695814" description="SSD domain-containing protein" evidence="17">
    <location>
        <begin position="24"/>
        <end position="1410"/>
    </location>
</feature>
<organism evidence="19 20">
    <name type="scientific">Macrosiphum euphorbiae</name>
    <name type="common">potato aphid</name>
    <dbReference type="NCBI Taxonomy" id="13131"/>
    <lineage>
        <taxon>Eukaryota</taxon>
        <taxon>Metazoa</taxon>
        <taxon>Ecdysozoa</taxon>
        <taxon>Arthropoda</taxon>
        <taxon>Hexapoda</taxon>
        <taxon>Insecta</taxon>
        <taxon>Pterygota</taxon>
        <taxon>Neoptera</taxon>
        <taxon>Paraneoptera</taxon>
        <taxon>Hemiptera</taxon>
        <taxon>Sternorrhyncha</taxon>
        <taxon>Aphidomorpha</taxon>
        <taxon>Aphidoidea</taxon>
        <taxon>Aphididae</taxon>
        <taxon>Macrosiphini</taxon>
        <taxon>Macrosiphum</taxon>
    </lineage>
</organism>
<dbReference type="Pfam" id="PF22314">
    <property type="entry name" value="NPC1_MLD"/>
    <property type="match status" value="1"/>
</dbReference>
<evidence type="ECO:0000256" key="13">
    <source>
        <dbReference type="ARBA" id="ARBA00023180"/>
    </source>
</evidence>
<keyword evidence="12" id="KW-1207">Sterol metabolism</keyword>
<dbReference type="FunFam" id="1.20.1640.10:FF:000008">
    <property type="entry name" value="NPC intracellular cholesterol transporter 1"/>
    <property type="match status" value="1"/>
</dbReference>
<comment type="caution">
    <text evidence="19">The sequence shown here is derived from an EMBL/GenBank/DDBJ whole genome shotgun (WGS) entry which is preliminary data.</text>
</comment>
<keyword evidence="13" id="KW-0325">Glycoprotein</keyword>
<dbReference type="InterPro" id="IPR053958">
    <property type="entry name" value="HMGCR/SNAP/NPC1-like_SSD"/>
</dbReference>
<gene>
    <name evidence="19" type="ORF">MEUPH1_LOCUS5310</name>
</gene>
<feature type="transmembrane region" description="Helical" evidence="16">
    <location>
        <begin position="625"/>
        <end position="645"/>
    </location>
</feature>
<keyword evidence="6 17" id="KW-0732">Signal</keyword>
<evidence type="ECO:0000256" key="10">
    <source>
        <dbReference type="ARBA" id="ARBA00023136"/>
    </source>
</evidence>
<dbReference type="PANTHER" id="PTHR45727">
    <property type="entry name" value="NPC INTRACELLULAR CHOLESTEROL TRANSPORTER 1"/>
    <property type="match status" value="1"/>
</dbReference>
<dbReference type="PANTHER" id="PTHR45727:SF2">
    <property type="entry name" value="NPC INTRACELLULAR CHOLESTEROL TRANSPORTER 1"/>
    <property type="match status" value="1"/>
</dbReference>
<evidence type="ECO:0000313" key="19">
    <source>
        <dbReference type="EMBL" id="CAI6348655.1"/>
    </source>
</evidence>
<dbReference type="InterPro" id="IPR032190">
    <property type="entry name" value="NPC1_N"/>
</dbReference>
<keyword evidence="9" id="KW-0443">Lipid metabolism</keyword>
<keyword evidence="20" id="KW-1185">Reference proteome</keyword>
<feature type="transmembrane region" description="Helical" evidence="16">
    <location>
        <begin position="785"/>
        <end position="805"/>
    </location>
</feature>
<protein>
    <recommendedName>
        <fullName evidence="18">SSD domain-containing protein</fullName>
    </recommendedName>
</protein>
<feature type="signal peptide" evidence="17">
    <location>
        <begin position="1"/>
        <end position="23"/>
    </location>
</feature>
<dbReference type="EMBL" id="CARXXK010000001">
    <property type="protein sequence ID" value="CAI6348655.1"/>
    <property type="molecule type" value="Genomic_DNA"/>
</dbReference>
<dbReference type="Pfam" id="PF16414">
    <property type="entry name" value="NPC1_N"/>
    <property type="match status" value="1"/>
</dbReference>
<keyword evidence="11" id="KW-1015">Disulfide bond</keyword>
<dbReference type="Pfam" id="PF12349">
    <property type="entry name" value="Sterol-sensing"/>
    <property type="match status" value="1"/>
</dbReference>
<feature type="transmembrane region" description="Helical" evidence="16">
    <location>
        <begin position="598"/>
        <end position="618"/>
    </location>
</feature>
<feature type="transmembrane region" description="Helical" evidence="16">
    <location>
        <begin position="1143"/>
        <end position="1165"/>
    </location>
</feature>
<dbReference type="InterPro" id="IPR053956">
    <property type="entry name" value="NPC1_MLD"/>
</dbReference>
<dbReference type="GO" id="GO:0015918">
    <property type="term" value="P:sterol transport"/>
    <property type="evidence" value="ECO:0007669"/>
    <property type="project" value="TreeGrafter"/>
</dbReference>
<feature type="transmembrane region" description="Helical" evidence="16">
    <location>
        <begin position="651"/>
        <end position="673"/>
    </location>
</feature>
<evidence type="ECO:0000256" key="15">
    <source>
        <dbReference type="ARBA" id="ARBA00034049"/>
    </source>
</evidence>
<comment type="subcellular location">
    <subcellularLocation>
        <location evidence="1">Endomembrane system</location>
        <topology evidence="1">Multi-pass membrane protein</topology>
    </subcellularLocation>
</comment>
<evidence type="ECO:0000256" key="12">
    <source>
        <dbReference type="ARBA" id="ARBA00023166"/>
    </source>
</evidence>
<dbReference type="NCBIfam" id="TIGR00917">
    <property type="entry name" value="2A060601"/>
    <property type="match status" value="1"/>
</dbReference>
<feature type="domain" description="SSD" evidence="18">
    <location>
        <begin position="597"/>
        <end position="752"/>
    </location>
</feature>
<evidence type="ECO:0000256" key="11">
    <source>
        <dbReference type="ARBA" id="ARBA00023157"/>
    </source>
</evidence>
<name>A0AAV0VYC5_9HEMI</name>
<comment type="similarity">
    <text evidence="2">Belongs to the patched family.</text>
</comment>
<dbReference type="GO" id="GO:0005886">
    <property type="term" value="C:plasma membrane"/>
    <property type="evidence" value="ECO:0007669"/>
    <property type="project" value="TreeGrafter"/>
</dbReference>
<dbReference type="InterPro" id="IPR004765">
    <property type="entry name" value="NPC1-like"/>
</dbReference>
<evidence type="ECO:0000256" key="16">
    <source>
        <dbReference type="SAM" id="Phobius"/>
    </source>
</evidence>
<accession>A0AAV0VYC5</accession>
<feature type="transmembrane region" description="Helical" evidence="16">
    <location>
        <begin position="728"/>
        <end position="752"/>
    </location>
</feature>
<feature type="transmembrane region" description="Helical" evidence="16">
    <location>
        <begin position="1043"/>
        <end position="1066"/>
    </location>
</feature>
<dbReference type="GO" id="GO:0015485">
    <property type="term" value="F:cholesterol binding"/>
    <property type="evidence" value="ECO:0007669"/>
    <property type="project" value="TreeGrafter"/>
</dbReference>
<evidence type="ECO:0000313" key="20">
    <source>
        <dbReference type="Proteomes" id="UP001160148"/>
    </source>
</evidence>
<dbReference type="Pfam" id="PF16087">
    <property type="entry name" value="DUF4817"/>
    <property type="match status" value="1"/>
</dbReference>
<proteinExistence type="inferred from homology"/>
<dbReference type="GO" id="GO:0005319">
    <property type="term" value="F:lipid transporter activity"/>
    <property type="evidence" value="ECO:0007669"/>
    <property type="project" value="InterPro"/>
</dbReference>
<keyword evidence="5 16" id="KW-0812">Transmembrane</keyword>
<reference evidence="19 20" key="1">
    <citation type="submission" date="2023-01" db="EMBL/GenBank/DDBJ databases">
        <authorList>
            <person name="Whitehead M."/>
        </authorList>
    </citation>
    <scope>NUCLEOTIDE SEQUENCE [LARGE SCALE GENOMIC DNA]</scope>
</reference>
<feature type="transmembrane region" description="Helical" evidence="16">
    <location>
        <begin position="334"/>
        <end position="353"/>
    </location>
</feature>
<comment type="catalytic activity">
    <reaction evidence="15">
        <text>cholesterol(in) = cholesterol(out)</text>
        <dbReference type="Rhea" id="RHEA:39747"/>
        <dbReference type="ChEBI" id="CHEBI:16113"/>
    </reaction>
</comment>
<evidence type="ECO:0000256" key="17">
    <source>
        <dbReference type="SAM" id="SignalP"/>
    </source>
</evidence>
<feature type="transmembrane region" description="Helical" evidence="16">
    <location>
        <begin position="1100"/>
        <end position="1122"/>
    </location>
</feature>
<feature type="transmembrane region" description="Helical" evidence="16">
    <location>
        <begin position="264"/>
        <end position="286"/>
    </location>
</feature>
<dbReference type="SUPFAM" id="SSF82866">
    <property type="entry name" value="Multidrug efflux transporter AcrB transmembrane domain"/>
    <property type="match status" value="2"/>
</dbReference>
<keyword evidence="8" id="KW-0445">Lipid transport</keyword>